<evidence type="ECO:0000313" key="2">
    <source>
        <dbReference type="Proteomes" id="UP000199203"/>
    </source>
</evidence>
<dbReference type="STRING" id="454006.SAMN05421825_0846"/>
<reference evidence="2" key="1">
    <citation type="submission" date="2016-10" db="EMBL/GenBank/DDBJ databases">
        <authorList>
            <person name="Varghese N."/>
            <person name="Submissions S."/>
        </authorList>
    </citation>
    <scope>NUCLEOTIDE SEQUENCE [LARGE SCALE GENOMIC DNA]</scope>
    <source>
        <strain evidence="2">DSM 19684</strain>
    </source>
</reference>
<dbReference type="SUPFAM" id="SSF109854">
    <property type="entry name" value="DinB/YfiT-like putative metalloenzymes"/>
    <property type="match status" value="1"/>
</dbReference>
<dbReference type="Pfam" id="PF07606">
    <property type="entry name" value="DUF1569"/>
    <property type="match status" value="1"/>
</dbReference>
<dbReference type="AlphaFoldDB" id="A0A1G7HML7"/>
<dbReference type="OrthoDB" id="2599194at2"/>
<dbReference type="RefSeq" id="WP_089871603.1">
    <property type="nucleotide sequence ID" value="NZ_FNBH01000001.1"/>
</dbReference>
<name>A0A1G7HML7_9FLAO</name>
<keyword evidence="2" id="KW-1185">Reference proteome</keyword>
<accession>A0A1G7HML7</accession>
<evidence type="ECO:0000313" key="1">
    <source>
        <dbReference type="EMBL" id="SDF01631.1"/>
    </source>
</evidence>
<proteinExistence type="predicted"/>
<evidence type="ECO:0008006" key="3">
    <source>
        <dbReference type="Google" id="ProtNLM"/>
    </source>
</evidence>
<dbReference type="InterPro" id="IPR011463">
    <property type="entry name" value="DUF1569"/>
</dbReference>
<gene>
    <name evidence="1" type="ORF">SAMN05421825_0846</name>
</gene>
<organism evidence="1 2">
    <name type="scientific">Epilithonimonas hungarica</name>
    <dbReference type="NCBI Taxonomy" id="454006"/>
    <lineage>
        <taxon>Bacteria</taxon>
        <taxon>Pseudomonadati</taxon>
        <taxon>Bacteroidota</taxon>
        <taxon>Flavobacteriia</taxon>
        <taxon>Flavobacteriales</taxon>
        <taxon>Weeksellaceae</taxon>
        <taxon>Chryseobacterium group</taxon>
        <taxon>Epilithonimonas</taxon>
    </lineage>
</organism>
<dbReference type="Gene3D" id="1.20.120.450">
    <property type="entry name" value="dinb family like domain"/>
    <property type="match status" value="1"/>
</dbReference>
<protein>
    <recommendedName>
        <fullName evidence="3">DUF1569 domain-containing protein</fullName>
    </recommendedName>
</protein>
<dbReference type="Proteomes" id="UP000199203">
    <property type="component" value="Unassembled WGS sequence"/>
</dbReference>
<dbReference type="EMBL" id="FNBH01000001">
    <property type="protein sequence ID" value="SDF01631.1"/>
    <property type="molecule type" value="Genomic_DNA"/>
</dbReference>
<dbReference type="InterPro" id="IPR034660">
    <property type="entry name" value="DinB/YfiT-like"/>
</dbReference>
<sequence>MKNIFDQNDTSHFIKRINALTEDSFPKWGVMSVDKMLAHCNVTYELIYEQEKHKKPNRLTKWILKQFVKPKVVNEVPYKHNSPTSAMFVITDNKIFEEERKRIIGFIQKTQQLGAEAFDGKESFNFGKLTATEWNNMMAKHLDHHLTQFGV</sequence>